<protein>
    <submittedName>
        <fullName evidence="1">Uncharacterized protein</fullName>
    </submittedName>
</protein>
<dbReference type="EMBL" id="JRKJ01000002">
    <property type="protein sequence ID" value="KGQ20447.1"/>
    <property type="molecule type" value="Genomic_DNA"/>
</dbReference>
<dbReference type="AlphaFoldDB" id="A0A0A2WNX9"/>
<evidence type="ECO:0000313" key="2">
    <source>
        <dbReference type="Proteomes" id="UP000030518"/>
    </source>
</evidence>
<evidence type="ECO:0000313" key="1">
    <source>
        <dbReference type="EMBL" id="KGQ20447.1"/>
    </source>
</evidence>
<keyword evidence="2" id="KW-1185">Reference proteome</keyword>
<dbReference type="OrthoDB" id="6026172at2"/>
<dbReference type="PATRIC" id="fig|1300345.3.peg.305"/>
<name>A0A0A2WNX9_9GAMM</name>
<reference evidence="1 2" key="1">
    <citation type="submission" date="2014-09" db="EMBL/GenBank/DDBJ databases">
        <title>Genome sequences of Lysobacter dokdonensis DS-58.</title>
        <authorList>
            <person name="Kim J.F."/>
            <person name="Kwak M.-J."/>
        </authorList>
    </citation>
    <scope>NUCLEOTIDE SEQUENCE [LARGE SCALE GENOMIC DNA]</scope>
    <source>
        <strain evidence="1 2">DS-58</strain>
    </source>
</reference>
<dbReference type="RefSeq" id="WP_036164799.1">
    <property type="nucleotide sequence ID" value="NZ_JRKJ01000002.1"/>
</dbReference>
<gene>
    <name evidence="1" type="ORF">LF41_984</name>
</gene>
<sequence length="92" mass="10252">MVIHLHAAPRDIDEVTSARARALGELATGFYPDMTWQKVEPQMASDWSRVRGDSQLGWNEVREEAHAAWQVAKLSKDVCCCDDKPVRVTAAA</sequence>
<dbReference type="Proteomes" id="UP000030518">
    <property type="component" value="Unassembled WGS sequence"/>
</dbReference>
<proteinExistence type="predicted"/>
<comment type="caution">
    <text evidence="1">The sequence shown here is derived from an EMBL/GenBank/DDBJ whole genome shotgun (WGS) entry which is preliminary data.</text>
</comment>
<organism evidence="1 2">
    <name type="scientific">Lysobacter dokdonensis DS-58</name>
    <dbReference type="NCBI Taxonomy" id="1300345"/>
    <lineage>
        <taxon>Bacteria</taxon>
        <taxon>Pseudomonadati</taxon>
        <taxon>Pseudomonadota</taxon>
        <taxon>Gammaproteobacteria</taxon>
        <taxon>Lysobacterales</taxon>
        <taxon>Lysobacteraceae</taxon>
        <taxon>Noviluteimonas</taxon>
    </lineage>
</organism>
<accession>A0A0A2WNX9</accession>